<dbReference type="AlphaFoldDB" id="A0A655EDM7"/>
<gene>
    <name evidence="1" type="ORF">ERS008202_04444</name>
</gene>
<protein>
    <submittedName>
        <fullName evidence="1">Uncharacterized protein</fullName>
    </submittedName>
</protein>
<evidence type="ECO:0000313" key="2">
    <source>
        <dbReference type="Proteomes" id="UP000039541"/>
    </source>
</evidence>
<reference evidence="1 2" key="1">
    <citation type="submission" date="2015-03" db="EMBL/GenBank/DDBJ databases">
        <authorList>
            <consortium name="Pathogen Informatics"/>
        </authorList>
    </citation>
    <scope>NUCLEOTIDE SEQUENCE [LARGE SCALE GENOMIC DNA]</scope>
    <source>
        <strain evidence="1 2">3476</strain>
    </source>
</reference>
<sequence>MVASVEEVIISRICSSSRNCEIKLPVERGIALLRSLNA</sequence>
<evidence type="ECO:0000313" key="1">
    <source>
        <dbReference type="EMBL" id="CNV14718.1"/>
    </source>
</evidence>
<proteinExistence type="predicted"/>
<name>A0A655EDM7_SALET</name>
<accession>A0A655EDM7</accession>
<organism evidence="1 2">
    <name type="scientific">Salmonella enterica subsp. enterica serovar Bovismorbificans</name>
    <dbReference type="NCBI Taxonomy" id="58097"/>
    <lineage>
        <taxon>Bacteria</taxon>
        <taxon>Pseudomonadati</taxon>
        <taxon>Pseudomonadota</taxon>
        <taxon>Gammaproteobacteria</taxon>
        <taxon>Enterobacterales</taxon>
        <taxon>Enterobacteriaceae</taxon>
        <taxon>Salmonella</taxon>
    </lineage>
</organism>
<dbReference type="EMBL" id="CQPC01000092">
    <property type="protein sequence ID" value="CNV14718.1"/>
    <property type="molecule type" value="Genomic_DNA"/>
</dbReference>
<dbReference type="Proteomes" id="UP000039541">
    <property type="component" value="Unassembled WGS sequence"/>
</dbReference>